<protein>
    <recommendedName>
        <fullName evidence="3">Mos1 transposase HTH domain-containing protein</fullName>
    </recommendedName>
</protein>
<name>A0AAD5RC14_PARTN</name>
<evidence type="ECO:0008006" key="3">
    <source>
        <dbReference type="Google" id="ProtNLM"/>
    </source>
</evidence>
<proteinExistence type="predicted"/>
<reference evidence="1" key="1">
    <citation type="submission" date="2021-06" db="EMBL/GenBank/DDBJ databases">
        <title>Parelaphostrongylus tenuis whole genome reference sequence.</title>
        <authorList>
            <person name="Garwood T.J."/>
            <person name="Larsen P.A."/>
            <person name="Fountain-Jones N.M."/>
            <person name="Garbe J.R."/>
            <person name="Macchietto M.G."/>
            <person name="Kania S.A."/>
            <person name="Gerhold R.W."/>
            <person name="Richards J.E."/>
            <person name="Wolf T.M."/>
        </authorList>
    </citation>
    <scope>NUCLEOTIDE SEQUENCE</scope>
    <source>
        <strain evidence="1">MNPRO001-30</strain>
        <tissue evidence="1">Meninges</tissue>
    </source>
</reference>
<gene>
    <name evidence="1" type="ORF">KIN20_036062</name>
</gene>
<dbReference type="Proteomes" id="UP001196413">
    <property type="component" value="Unassembled WGS sequence"/>
</dbReference>
<evidence type="ECO:0000313" key="2">
    <source>
        <dbReference type="Proteomes" id="UP001196413"/>
    </source>
</evidence>
<evidence type="ECO:0000313" key="1">
    <source>
        <dbReference type="EMBL" id="KAJ1373603.1"/>
    </source>
</evidence>
<comment type="caution">
    <text evidence="1">The sequence shown here is derived from an EMBL/GenBank/DDBJ whole genome shotgun (WGS) entry which is preliminary data.</text>
</comment>
<dbReference type="EMBL" id="JAHQIW010007317">
    <property type="protein sequence ID" value="KAJ1373603.1"/>
    <property type="molecule type" value="Genomic_DNA"/>
</dbReference>
<accession>A0AAD5RC14</accession>
<dbReference type="AlphaFoldDB" id="A0AAD5RC14"/>
<keyword evidence="2" id="KW-1185">Reference proteome</keyword>
<organism evidence="1 2">
    <name type="scientific">Parelaphostrongylus tenuis</name>
    <name type="common">Meningeal worm</name>
    <dbReference type="NCBI Taxonomy" id="148309"/>
    <lineage>
        <taxon>Eukaryota</taxon>
        <taxon>Metazoa</taxon>
        <taxon>Ecdysozoa</taxon>
        <taxon>Nematoda</taxon>
        <taxon>Chromadorea</taxon>
        <taxon>Rhabditida</taxon>
        <taxon>Rhabditina</taxon>
        <taxon>Rhabditomorpha</taxon>
        <taxon>Strongyloidea</taxon>
        <taxon>Metastrongylidae</taxon>
        <taxon>Parelaphostrongylus</taxon>
    </lineage>
</organism>
<sequence>MVAQRSLYRNLLFYEYELGCDAQTAFENVNLAKAQEFVPKRRVFWFYAEFRTGKTNMREWLCSGRPRKVDRDAVVKAIEEDLTLTIDDFDCGHATISKY</sequence>